<gene>
    <name evidence="1" type="ORF">MNBD_ALPHA02-2489</name>
</gene>
<name>A0A3B0REV0_9ZZZZ</name>
<protein>
    <recommendedName>
        <fullName evidence="2">N-acetylglucosamine-6-phosphate deacetylase</fullName>
    </recommendedName>
</protein>
<evidence type="ECO:0008006" key="2">
    <source>
        <dbReference type="Google" id="ProtNLM"/>
    </source>
</evidence>
<proteinExistence type="predicted"/>
<evidence type="ECO:0000313" key="1">
    <source>
        <dbReference type="EMBL" id="VAV86608.1"/>
    </source>
</evidence>
<sequence>MNKQPLKPTPEKKSILSTSGLIDLQVNGFSGVDFNDEKITAEGMDKALYTMLT</sequence>
<organism evidence="1">
    <name type="scientific">hydrothermal vent metagenome</name>
    <dbReference type="NCBI Taxonomy" id="652676"/>
    <lineage>
        <taxon>unclassified sequences</taxon>
        <taxon>metagenomes</taxon>
        <taxon>ecological metagenomes</taxon>
    </lineage>
</organism>
<accession>A0A3B0REV0</accession>
<dbReference type="EMBL" id="UOED01000011">
    <property type="protein sequence ID" value="VAV86608.1"/>
    <property type="molecule type" value="Genomic_DNA"/>
</dbReference>
<feature type="non-terminal residue" evidence="1">
    <location>
        <position position="53"/>
    </location>
</feature>
<reference evidence="1" key="1">
    <citation type="submission" date="2018-06" db="EMBL/GenBank/DDBJ databases">
        <authorList>
            <person name="Zhirakovskaya E."/>
        </authorList>
    </citation>
    <scope>NUCLEOTIDE SEQUENCE</scope>
</reference>
<dbReference type="AlphaFoldDB" id="A0A3B0REV0"/>